<comment type="caution">
    <text evidence="2">The sequence shown here is derived from an EMBL/GenBank/DDBJ whole genome shotgun (WGS) entry which is preliminary data.</text>
</comment>
<feature type="compositionally biased region" description="Gly residues" evidence="1">
    <location>
        <begin position="37"/>
        <end position="46"/>
    </location>
</feature>
<feature type="compositionally biased region" description="Low complexity" evidence="1">
    <location>
        <begin position="84"/>
        <end position="94"/>
    </location>
</feature>
<name>A0A6A0AG99_HAELA</name>
<dbReference type="EMBL" id="BLLF01005817">
    <property type="protein sequence ID" value="GFH31668.1"/>
    <property type="molecule type" value="Genomic_DNA"/>
</dbReference>
<feature type="non-terminal residue" evidence="2">
    <location>
        <position position="1"/>
    </location>
</feature>
<feature type="region of interest" description="Disordered" evidence="1">
    <location>
        <begin position="18"/>
        <end position="60"/>
    </location>
</feature>
<sequence>MEAKMAFETLSDNRKRAEYDRRLRMGKGGASDWRSDGYGGSGGRTGGSRAQKPESSYSLEDLLRDLNNELSAWDKARRARKAARASSSSNSNKSQKGLLEELTEVGEKFVDFLEDAFGTLGAATQDTAGTGDNSKSSKPRSSLLAFKTGAGSLRSSRIEQLMSRPVILAGETCSPGLRLAKAQW</sequence>
<reference evidence="2 3" key="1">
    <citation type="submission" date="2020-02" db="EMBL/GenBank/DDBJ databases">
        <title>Draft genome sequence of Haematococcus lacustris strain NIES-144.</title>
        <authorList>
            <person name="Morimoto D."/>
            <person name="Nakagawa S."/>
            <person name="Yoshida T."/>
            <person name="Sawayama S."/>
        </authorList>
    </citation>
    <scope>NUCLEOTIDE SEQUENCE [LARGE SCALE GENOMIC DNA]</scope>
    <source>
        <strain evidence="2 3">NIES-144</strain>
    </source>
</reference>
<evidence type="ECO:0000313" key="2">
    <source>
        <dbReference type="EMBL" id="GFH31668.1"/>
    </source>
</evidence>
<organism evidence="2 3">
    <name type="scientific">Haematococcus lacustris</name>
    <name type="common">Green alga</name>
    <name type="synonym">Haematococcus pluvialis</name>
    <dbReference type="NCBI Taxonomy" id="44745"/>
    <lineage>
        <taxon>Eukaryota</taxon>
        <taxon>Viridiplantae</taxon>
        <taxon>Chlorophyta</taxon>
        <taxon>core chlorophytes</taxon>
        <taxon>Chlorophyceae</taxon>
        <taxon>CS clade</taxon>
        <taxon>Chlamydomonadales</taxon>
        <taxon>Haematococcaceae</taxon>
        <taxon>Haematococcus</taxon>
    </lineage>
</organism>
<keyword evidence="3" id="KW-1185">Reference proteome</keyword>
<feature type="region of interest" description="Disordered" evidence="1">
    <location>
        <begin position="77"/>
        <end position="99"/>
    </location>
</feature>
<gene>
    <name evidence="2" type="ORF">HaLaN_30751</name>
</gene>
<protein>
    <submittedName>
        <fullName evidence="2">J domain-containing protein</fullName>
    </submittedName>
</protein>
<evidence type="ECO:0000313" key="3">
    <source>
        <dbReference type="Proteomes" id="UP000485058"/>
    </source>
</evidence>
<evidence type="ECO:0000256" key="1">
    <source>
        <dbReference type="SAM" id="MobiDB-lite"/>
    </source>
</evidence>
<dbReference type="AlphaFoldDB" id="A0A6A0AG99"/>
<accession>A0A6A0AG99</accession>
<feature type="compositionally biased region" description="Polar residues" evidence="1">
    <location>
        <begin position="123"/>
        <end position="140"/>
    </location>
</feature>
<feature type="region of interest" description="Disordered" evidence="1">
    <location>
        <begin position="123"/>
        <end position="142"/>
    </location>
</feature>
<proteinExistence type="predicted"/>
<dbReference type="Proteomes" id="UP000485058">
    <property type="component" value="Unassembled WGS sequence"/>
</dbReference>